<dbReference type="SUPFAM" id="SSF52540">
    <property type="entry name" value="P-loop containing nucleoside triphosphate hydrolases"/>
    <property type="match status" value="1"/>
</dbReference>
<evidence type="ECO:0000313" key="9">
    <source>
        <dbReference type="Proteomes" id="UP000028524"/>
    </source>
</evidence>
<dbReference type="HOGENOM" id="CLU_001666_0_4_1"/>
<keyword evidence="9" id="KW-1185">Reference proteome</keyword>
<dbReference type="InterPro" id="IPR047187">
    <property type="entry name" value="SF1_C_Upf1"/>
</dbReference>
<organism evidence="8 9">
    <name type="scientific">Stachybotrys chlorohalonatus (strain IBT 40285)</name>
    <dbReference type="NCBI Taxonomy" id="1283841"/>
    <lineage>
        <taxon>Eukaryota</taxon>
        <taxon>Fungi</taxon>
        <taxon>Dikarya</taxon>
        <taxon>Ascomycota</taxon>
        <taxon>Pezizomycotina</taxon>
        <taxon>Sordariomycetes</taxon>
        <taxon>Hypocreomycetidae</taxon>
        <taxon>Hypocreales</taxon>
        <taxon>Stachybotryaceae</taxon>
        <taxon>Stachybotrys</taxon>
    </lineage>
</organism>
<dbReference type="Pfam" id="PF13087">
    <property type="entry name" value="AAA_12"/>
    <property type="match status" value="1"/>
</dbReference>
<feature type="domain" description="DNA2/NAM7 helicase helicase" evidence="6">
    <location>
        <begin position="5"/>
        <end position="71"/>
    </location>
</feature>
<keyword evidence="4" id="KW-0347">Helicase</keyword>
<dbReference type="Proteomes" id="UP000028524">
    <property type="component" value="Unassembled WGS sequence"/>
</dbReference>
<dbReference type="InterPro" id="IPR041679">
    <property type="entry name" value="DNA2/NAM7-like_C"/>
</dbReference>
<reference evidence="8 9" key="1">
    <citation type="journal article" date="2014" name="BMC Genomics">
        <title>Comparative genome sequencing reveals chemotype-specific gene clusters in the toxigenic black mold Stachybotrys.</title>
        <authorList>
            <person name="Semeiks J."/>
            <person name="Borek D."/>
            <person name="Otwinowski Z."/>
            <person name="Grishin N.V."/>
        </authorList>
    </citation>
    <scope>NUCLEOTIDE SEQUENCE [LARGE SCALE GENOMIC DNA]</scope>
    <source>
        <strain evidence="8 9">IBT 40285</strain>
    </source>
</reference>
<evidence type="ECO:0000256" key="5">
    <source>
        <dbReference type="ARBA" id="ARBA00022840"/>
    </source>
</evidence>
<dbReference type="PANTHER" id="PTHR43788">
    <property type="entry name" value="DNA2/NAM7 HELICASE FAMILY MEMBER"/>
    <property type="match status" value="1"/>
</dbReference>
<dbReference type="GO" id="GO:0016787">
    <property type="term" value="F:hydrolase activity"/>
    <property type="evidence" value="ECO:0007669"/>
    <property type="project" value="UniProtKB-KW"/>
</dbReference>
<proteinExistence type="inferred from homology"/>
<keyword evidence="3" id="KW-0378">Hydrolase</keyword>
<dbReference type="GO" id="GO:0043139">
    <property type="term" value="F:5'-3' DNA helicase activity"/>
    <property type="evidence" value="ECO:0007669"/>
    <property type="project" value="TreeGrafter"/>
</dbReference>
<dbReference type="OrthoDB" id="6513042at2759"/>
<dbReference type="Pfam" id="PF13086">
    <property type="entry name" value="AAA_11"/>
    <property type="match status" value="1"/>
</dbReference>
<dbReference type="GO" id="GO:0005524">
    <property type="term" value="F:ATP binding"/>
    <property type="evidence" value="ECO:0007669"/>
    <property type="project" value="UniProtKB-KW"/>
</dbReference>
<dbReference type="InParanoid" id="A0A084QXA0"/>
<evidence type="ECO:0000256" key="3">
    <source>
        <dbReference type="ARBA" id="ARBA00022801"/>
    </source>
</evidence>
<dbReference type="CDD" id="cd18808">
    <property type="entry name" value="SF1_C_Upf1"/>
    <property type="match status" value="1"/>
</dbReference>
<gene>
    <name evidence="8" type="ORF">S40285_06676</name>
</gene>
<evidence type="ECO:0000256" key="2">
    <source>
        <dbReference type="ARBA" id="ARBA00022741"/>
    </source>
</evidence>
<name>A0A084QXA0_STAC4</name>
<keyword evidence="2" id="KW-0547">Nucleotide-binding</keyword>
<dbReference type="InterPro" id="IPR027417">
    <property type="entry name" value="P-loop_NTPase"/>
</dbReference>
<dbReference type="AlphaFoldDB" id="A0A084QXA0"/>
<sequence length="338" mass="37272">MEKAAQTIKRSDTIFTTCTGAGIGLLRSEHFDIVIVDEASQQTEPISLVPLFKRCSKAILVGDHMQLRPTVNQTVLALDFDISLFERLYAKANSSTSDGNSKILMLDTQYRMHPRLCEFSSGAFYGGNLKSGIDSAARPLGVSRFPFPKVAATGKTSTSEHERALFIDCESTEMPAQKSKENKGQGDLCVQICKLLISTPETGIRKPPSTKAPVIPHSIVVLTPYNRQAELLKRMLCSVPHGIQVSGIDSFQGCEADIIIFFTVRCNEHRDFGFLEDMRWMNVALTRARTALIVVGNRATLTEGTADEDSSAMWGRLLGQLKEVKLELPTSTDVNRKT</sequence>
<dbReference type="EMBL" id="KL659800">
    <property type="protein sequence ID" value="KFA68585.1"/>
    <property type="molecule type" value="Genomic_DNA"/>
</dbReference>
<evidence type="ECO:0000259" key="6">
    <source>
        <dbReference type="Pfam" id="PF13086"/>
    </source>
</evidence>
<evidence type="ECO:0000259" key="7">
    <source>
        <dbReference type="Pfam" id="PF13087"/>
    </source>
</evidence>
<dbReference type="InterPro" id="IPR050534">
    <property type="entry name" value="Coronavir_polyprotein_1ab"/>
</dbReference>
<dbReference type="PANTHER" id="PTHR43788:SF16">
    <property type="entry name" value="HELICASE WITH ZINC FINGER 2"/>
    <property type="match status" value="1"/>
</dbReference>
<feature type="domain" description="DNA2/NAM7 helicase-like C-terminal" evidence="7">
    <location>
        <begin position="81"/>
        <end position="298"/>
    </location>
</feature>
<evidence type="ECO:0000256" key="4">
    <source>
        <dbReference type="ARBA" id="ARBA00022806"/>
    </source>
</evidence>
<evidence type="ECO:0000256" key="1">
    <source>
        <dbReference type="ARBA" id="ARBA00007913"/>
    </source>
</evidence>
<dbReference type="Gene3D" id="3.40.50.300">
    <property type="entry name" value="P-loop containing nucleotide triphosphate hydrolases"/>
    <property type="match status" value="2"/>
</dbReference>
<dbReference type="InterPro" id="IPR041677">
    <property type="entry name" value="DNA2/NAM7_AAA_11"/>
</dbReference>
<evidence type="ECO:0008006" key="10">
    <source>
        <dbReference type="Google" id="ProtNLM"/>
    </source>
</evidence>
<accession>A0A084QXA0</accession>
<comment type="similarity">
    <text evidence="1">Belongs to the DNA2/NAM7 helicase family.</text>
</comment>
<dbReference type="STRING" id="1283841.A0A084QXA0"/>
<dbReference type="OMA" id="AIFINCD"/>
<keyword evidence="5" id="KW-0067">ATP-binding</keyword>
<protein>
    <recommendedName>
        <fullName evidence="10">DNA2/NAM7 helicase-like C-terminal domain-containing protein</fullName>
    </recommendedName>
</protein>
<evidence type="ECO:0000313" key="8">
    <source>
        <dbReference type="EMBL" id="KFA68585.1"/>
    </source>
</evidence>